<evidence type="ECO:0000313" key="11">
    <source>
        <dbReference type="Proteomes" id="UP000233524"/>
    </source>
</evidence>
<name>A0A2N3NL44_9PEZI</name>
<dbReference type="InParanoid" id="A0A2N3NL44"/>
<proteinExistence type="inferred from homology"/>
<keyword evidence="5 8" id="KW-1133">Transmembrane helix</keyword>
<dbReference type="Pfam" id="PF00083">
    <property type="entry name" value="Sugar_tr"/>
    <property type="match status" value="1"/>
</dbReference>
<evidence type="ECO:0000256" key="6">
    <source>
        <dbReference type="ARBA" id="ARBA00023136"/>
    </source>
</evidence>
<accession>A0A2N3NL44</accession>
<evidence type="ECO:0000256" key="8">
    <source>
        <dbReference type="SAM" id="Phobius"/>
    </source>
</evidence>
<dbReference type="NCBIfam" id="TIGR00879">
    <property type="entry name" value="SP"/>
    <property type="match status" value="1"/>
</dbReference>
<dbReference type="InterPro" id="IPR036259">
    <property type="entry name" value="MFS_trans_sf"/>
</dbReference>
<dbReference type="GO" id="GO:0016020">
    <property type="term" value="C:membrane"/>
    <property type="evidence" value="ECO:0007669"/>
    <property type="project" value="UniProtKB-SubCell"/>
</dbReference>
<feature type="transmembrane region" description="Helical" evidence="8">
    <location>
        <begin position="100"/>
        <end position="117"/>
    </location>
</feature>
<evidence type="ECO:0000313" key="10">
    <source>
        <dbReference type="EMBL" id="PKS13154.1"/>
    </source>
</evidence>
<protein>
    <recommendedName>
        <fullName evidence="9">Major facilitator superfamily (MFS) profile domain-containing protein</fullName>
    </recommendedName>
</protein>
<keyword evidence="4 8" id="KW-0812">Transmembrane</keyword>
<dbReference type="OrthoDB" id="6612291at2759"/>
<evidence type="ECO:0000256" key="1">
    <source>
        <dbReference type="ARBA" id="ARBA00004141"/>
    </source>
</evidence>
<dbReference type="STRING" id="41688.A0A2N3NL44"/>
<dbReference type="InterPro" id="IPR005828">
    <property type="entry name" value="MFS_sugar_transport-like"/>
</dbReference>
<dbReference type="SUPFAM" id="SSF103473">
    <property type="entry name" value="MFS general substrate transporter"/>
    <property type="match status" value="1"/>
</dbReference>
<dbReference type="AlphaFoldDB" id="A0A2N3NL44"/>
<reference evidence="10 11" key="1">
    <citation type="journal article" date="2017" name="G3 (Bethesda)">
        <title>First Draft Genome Sequence of the Pathogenic Fungus Lomentospora prolificans (Formerly Scedosporium prolificans).</title>
        <authorList>
            <person name="Luo R."/>
            <person name="Zimin A."/>
            <person name="Workman R."/>
            <person name="Fan Y."/>
            <person name="Pertea G."/>
            <person name="Grossman N."/>
            <person name="Wear M.P."/>
            <person name="Jia B."/>
            <person name="Miller H."/>
            <person name="Casadevall A."/>
            <person name="Timp W."/>
            <person name="Zhang S.X."/>
            <person name="Salzberg S.L."/>
        </authorList>
    </citation>
    <scope>NUCLEOTIDE SEQUENCE [LARGE SCALE GENOMIC DNA]</scope>
    <source>
        <strain evidence="10 11">JHH-5317</strain>
    </source>
</reference>
<dbReference type="Proteomes" id="UP000233524">
    <property type="component" value="Unassembled WGS sequence"/>
</dbReference>
<feature type="transmembrane region" description="Helical" evidence="8">
    <location>
        <begin position="123"/>
        <end position="144"/>
    </location>
</feature>
<keyword evidence="6 8" id="KW-0472">Membrane</keyword>
<sequence>MAVSKGRATPISDNWKCIFICLAMAMANCQYGYDTATISGFQAMVGFLQVYGYKDEESRIGWNIATVPQQLISSFLNIGTIIGVLLTGPWGKYFGRRPSIWLASLITFVAAGLQVGTTNLTGLYFGRILIGISNGFYITFANVYTAEASPAHLRGAIVSFFGIWVTTGGLFGSIANNFSKALNSKLSYQIPLASLFAIPTVLSIVVFFIPESPRWLLVQNRPEEAREALTKLRGNSFRESPELLEEEFQEMKRGIEEEQLLLASDSSFMDMFRGTDLRRTLLCFAVILSHSSSGLWLIIAYGTFFFQMAGVSKPFLATVGQNLSSFVGVCCAIFLTQKVLGRRPMILIGHSTAALFMLGIAIAHTVAPESEQAGKAIVACALLYYGFYNGFSGALSWPISTELVSSRLRVLTIGTGTAVNYVFAWLTSFTAPYFINKENLNWSAKYAYIWAGSNVITFIFFYFFLPEMKGRTLEELDELFQNRVSVRDFPHYECVSSENAKRLAAEVLSGQKQNIERIEDKAMV</sequence>
<dbReference type="FunFam" id="1.20.1250.20:FF:000078">
    <property type="entry name" value="MFS maltose transporter, putative"/>
    <property type="match status" value="1"/>
</dbReference>
<evidence type="ECO:0000256" key="2">
    <source>
        <dbReference type="ARBA" id="ARBA00010992"/>
    </source>
</evidence>
<organism evidence="10 11">
    <name type="scientific">Lomentospora prolificans</name>
    <dbReference type="NCBI Taxonomy" id="41688"/>
    <lineage>
        <taxon>Eukaryota</taxon>
        <taxon>Fungi</taxon>
        <taxon>Dikarya</taxon>
        <taxon>Ascomycota</taxon>
        <taxon>Pezizomycotina</taxon>
        <taxon>Sordariomycetes</taxon>
        <taxon>Hypocreomycetidae</taxon>
        <taxon>Microascales</taxon>
        <taxon>Microascaceae</taxon>
        <taxon>Lomentospora</taxon>
    </lineage>
</organism>
<dbReference type="GO" id="GO:0005351">
    <property type="term" value="F:carbohydrate:proton symporter activity"/>
    <property type="evidence" value="ECO:0007669"/>
    <property type="project" value="TreeGrafter"/>
</dbReference>
<feature type="transmembrane region" description="Helical" evidence="8">
    <location>
        <begin position="281"/>
        <end position="303"/>
    </location>
</feature>
<feature type="transmembrane region" description="Helical" evidence="8">
    <location>
        <begin position="315"/>
        <end position="335"/>
    </location>
</feature>
<feature type="transmembrane region" description="Helical" evidence="8">
    <location>
        <begin position="188"/>
        <end position="209"/>
    </location>
</feature>
<keyword evidence="11" id="KW-1185">Reference proteome</keyword>
<dbReference type="Gene3D" id="1.20.1250.20">
    <property type="entry name" value="MFS general substrate transporter like domains"/>
    <property type="match status" value="1"/>
</dbReference>
<dbReference type="PANTHER" id="PTHR48022:SF10">
    <property type="entry name" value="MAJOR FACILITATOR SUPERFAMILY (MFS) PROFILE DOMAIN-CONTAINING PROTEIN"/>
    <property type="match status" value="1"/>
</dbReference>
<dbReference type="VEuPathDB" id="FungiDB:jhhlp_000496"/>
<gene>
    <name evidence="10" type="ORF">jhhlp_000496</name>
</gene>
<comment type="similarity">
    <text evidence="2 7">Belongs to the major facilitator superfamily. Sugar transporter (TC 2.A.1.1) family.</text>
</comment>
<feature type="transmembrane region" description="Helical" evidence="8">
    <location>
        <begin position="71"/>
        <end position="88"/>
    </location>
</feature>
<dbReference type="EMBL" id="NLAX01000002">
    <property type="protein sequence ID" value="PKS13154.1"/>
    <property type="molecule type" value="Genomic_DNA"/>
</dbReference>
<feature type="domain" description="Major facilitator superfamily (MFS) profile" evidence="9">
    <location>
        <begin position="20"/>
        <end position="469"/>
    </location>
</feature>
<keyword evidence="3 7" id="KW-0813">Transport</keyword>
<feature type="transmembrane region" description="Helical" evidence="8">
    <location>
        <begin position="373"/>
        <end position="398"/>
    </location>
</feature>
<comment type="caution">
    <text evidence="10">The sequence shown here is derived from an EMBL/GenBank/DDBJ whole genome shotgun (WGS) entry which is preliminary data.</text>
</comment>
<evidence type="ECO:0000256" key="3">
    <source>
        <dbReference type="ARBA" id="ARBA00022448"/>
    </source>
</evidence>
<dbReference type="PROSITE" id="PS00217">
    <property type="entry name" value="SUGAR_TRANSPORT_2"/>
    <property type="match status" value="1"/>
</dbReference>
<dbReference type="InterPro" id="IPR050360">
    <property type="entry name" value="MFS_Sugar_Transporters"/>
</dbReference>
<comment type="subcellular location">
    <subcellularLocation>
        <location evidence="1">Membrane</location>
        <topology evidence="1">Multi-pass membrane protein</topology>
    </subcellularLocation>
</comment>
<dbReference type="InterPro" id="IPR005829">
    <property type="entry name" value="Sugar_transporter_CS"/>
</dbReference>
<evidence type="ECO:0000259" key="9">
    <source>
        <dbReference type="PROSITE" id="PS50850"/>
    </source>
</evidence>
<feature type="transmembrane region" description="Helical" evidence="8">
    <location>
        <begin position="410"/>
        <end position="435"/>
    </location>
</feature>
<feature type="transmembrane region" description="Helical" evidence="8">
    <location>
        <begin position="156"/>
        <end position="176"/>
    </location>
</feature>
<evidence type="ECO:0000256" key="5">
    <source>
        <dbReference type="ARBA" id="ARBA00022989"/>
    </source>
</evidence>
<feature type="transmembrane region" description="Helical" evidence="8">
    <location>
        <begin position="347"/>
        <end position="367"/>
    </location>
</feature>
<dbReference type="PROSITE" id="PS50850">
    <property type="entry name" value="MFS"/>
    <property type="match status" value="1"/>
</dbReference>
<evidence type="ECO:0000256" key="7">
    <source>
        <dbReference type="RuleBase" id="RU003346"/>
    </source>
</evidence>
<evidence type="ECO:0000256" key="4">
    <source>
        <dbReference type="ARBA" id="ARBA00022692"/>
    </source>
</evidence>
<dbReference type="InterPro" id="IPR020846">
    <property type="entry name" value="MFS_dom"/>
</dbReference>
<dbReference type="InterPro" id="IPR003663">
    <property type="entry name" value="Sugar/inositol_transpt"/>
</dbReference>
<dbReference type="PANTHER" id="PTHR48022">
    <property type="entry name" value="PLASTIDIC GLUCOSE TRANSPORTER 4"/>
    <property type="match status" value="1"/>
</dbReference>
<feature type="transmembrane region" description="Helical" evidence="8">
    <location>
        <begin position="447"/>
        <end position="465"/>
    </location>
</feature>